<feature type="transmembrane region" description="Helical" evidence="1">
    <location>
        <begin position="207"/>
        <end position="230"/>
    </location>
</feature>
<feature type="transmembrane region" description="Helical" evidence="1">
    <location>
        <begin position="160"/>
        <end position="179"/>
    </location>
</feature>
<evidence type="ECO:0000256" key="1">
    <source>
        <dbReference type="SAM" id="Phobius"/>
    </source>
</evidence>
<dbReference type="EMBL" id="JACHMH010000001">
    <property type="protein sequence ID" value="MBB4674272.1"/>
    <property type="molecule type" value="Genomic_DNA"/>
</dbReference>
<evidence type="ECO:0000313" key="2">
    <source>
        <dbReference type="EMBL" id="MBB4674272.1"/>
    </source>
</evidence>
<dbReference type="Proteomes" id="UP000533598">
    <property type="component" value="Unassembled WGS sequence"/>
</dbReference>
<gene>
    <name evidence="2" type="ORF">HNR67_000390</name>
</gene>
<protein>
    <recommendedName>
        <fullName evidence="4">M50 family peptidase</fullName>
    </recommendedName>
</protein>
<feature type="transmembrane region" description="Helical" evidence="1">
    <location>
        <begin position="82"/>
        <end position="100"/>
    </location>
</feature>
<dbReference type="RefSeq" id="WP_312986217.1">
    <property type="nucleotide sequence ID" value="NZ_BAAAUI010000011.1"/>
</dbReference>
<feature type="transmembrane region" description="Helical" evidence="1">
    <location>
        <begin position="134"/>
        <end position="154"/>
    </location>
</feature>
<dbReference type="InterPro" id="IPR049500">
    <property type="entry name" value="Peptidase_M50B-like"/>
</dbReference>
<keyword evidence="1" id="KW-1133">Transmembrane helix</keyword>
<keyword evidence="1" id="KW-0472">Membrane</keyword>
<keyword evidence="1" id="KW-0812">Transmembrane</keyword>
<evidence type="ECO:0000313" key="3">
    <source>
        <dbReference type="Proteomes" id="UP000533598"/>
    </source>
</evidence>
<reference evidence="2 3" key="1">
    <citation type="submission" date="2020-08" db="EMBL/GenBank/DDBJ databases">
        <title>Sequencing the genomes of 1000 actinobacteria strains.</title>
        <authorList>
            <person name="Klenk H.-P."/>
        </authorList>
    </citation>
    <scope>NUCLEOTIDE SEQUENCE [LARGE SCALE GENOMIC DNA]</scope>
    <source>
        <strain evidence="2 3">DSM 44230</strain>
    </source>
</reference>
<evidence type="ECO:0008006" key="4">
    <source>
        <dbReference type="Google" id="ProtNLM"/>
    </source>
</evidence>
<dbReference type="AlphaFoldDB" id="A0A7W7FQM0"/>
<feature type="transmembrane region" description="Helical" evidence="1">
    <location>
        <begin position="106"/>
        <end position="127"/>
    </location>
</feature>
<name>A0A7W7FQM0_9PSEU</name>
<organism evidence="2 3">
    <name type="scientific">Crossiella cryophila</name>
    <dbReference type="NCBI Taxonomy" id="43355"/>
    <lineage>
        <taxon>Bacteria</taxon>
        <taxon>Bacillati</taxon>
        <taxon>Actinomycetota</taxon>
        <taxon>Actinomycetes</taxon>
        <taxon>Pseudonocardiales</taxon>
        <taxon>Pseudonocardiaceae</taxon>
        <taxon>Crossiella</taxon>
    </lineage>
</organism>
<keyword evidence="3" id="KW-1185">Reference proteome</keyword>
<proteinExistence type="predicted"/>
<accession>A0A7W7FQM0</accession>
<feature type="transmembrane region" description="Helical" evidence="1">
    <location>
        <begin position="17"/>
        <end position="38"/>
    </location>
</feature>
<sequence length="240" mass="25350">MDFWERLISVQPAPPQWVVLVTALVALIVVLANGPWLLARNVVTIVHEAGHGLIAVLVGRRLSGIRLHSDTSGVTTSRGKPTGLGMILTVLAGYIAPSLLGLGLAALLGAGMITLLLWVCTALLLLVLIMIRNVYGALLLLVTGGALVAISVLADSAVQAGFAYLVTWFLLIGGVRPVPELQRKRRRGRARDSDADQLARLTGLPGILWVTVFGLVALGALALGGSWLLAEVLDGWSLRP</sequence>
<dbReference type="Pfam" id="PF13398">
    <property type="entry name" value="Peptidase_M50B"/>
    <property type="match status" value="1"/>
</dbReference>
<comment type="caution">
    <text evidence="2">The sequence shown here is derived from an EMBL/GenBank/DDBJ whole genome shotgun (WGS) entry which is preliminary data.</text>
</comment>